<protein>
    <submittedName>
        <fullName evidence="1">Uncharacterized protein</fullName>
    </submittedName>
</protein>
<evidence type="ECO:0000313" key="1">
    <source>
        <dbReference type="EMBL" id="KAJ8994809.1"/>
    </source>
</evidence>
<sequence length="131" mass="14265">MEIKRLASRGLLSASYTLTCSFSGSISISLQSAQDQADALYHSDVGLRMSVFASLAFMSFGPEMGRPVGVMVIHALLTGIFAHYSTTKVSPHFLASDLAGWPRSTFDRLPTLASCVKPTAPLFRTEDYHFT</sequence>
<dbReference type="EMBL" id="JAJGCB010000002">
    <property type="protein sequence ID" value="KAJ8994809.1"/>
    <property type="molecule type" value="Genomic_DNA"/>
</dbReference>
<comment type="caution">
    <text evidence="1">The sequence shown here is derived from an EMBL/GenBank/DDBJ whole genome shotgun (WGS) entry which is preliminary data.</text>
</comment>
<dbReference type="Proteomes" id="UP001161757">
    <property type="component" value="Unassembled WGS sequence"/>
</dbReference>
<accession>A0AAN6F1U8</accession>
<organism evidence="1 2">
    <name type="scientific">Exophiala dermatitidis</name>
    <name type="common">Black yeast-like fungus</name>
    <name type="synonym">Wangiella dermatitidis</name>
    <dbReference type="NCBI Taxonomy" id="5970"/>
    <lineage>
        <taxon>Eukaryota</taxon>
        <taxon>Fungi</taxon>
        <taxon>Dikarya</taxon>
        <taxon>Ascomycota</taxon>
        <taxon>Pezizomycotina</taxon>
        <taxon>Eurotiomycetes</taxon>
        <taxon>Chaetothyriomycetidae</taxon>
        <taxon>Chaetothyriales</taxon>
        <taxon>Herpotrichiellaceae</taxon>
        <taxon>Exophiala</taxon>
    </lineage>
</organism>
<evidence type="ECO:0000313" key="2">
    <source>
        <dbReference type="Proteomes" id="UP001161757"/>
    </source>
</evidence>
<proteinExistence type="predicted"/>
<gene>
    <name evidence="1" type="ORF">HRR80_001508</name>
</gene>
<dbReference type="AlphaFoldDB" id="A0AAN6F1U8"/>
<name>A0AAN6F1U8_EXODE</name>
<reference evidence="1" key="1">
    <citation type="submission" date="2023-01" db="EMBL/GenBank/DDBJ databases">
        <title>Exophiala dermititidis isolated from Cystic Fibrosis Patient.</title>
        <authorList>
            <person name="Kurbessoian T."/>
            <person name="Crocker A."/>
            <person name="Murante D."/>
            <person name="Hogan D.A."/>
            <person name="Stajich J.E."/>
        </authorList>
    </citation>
    <scope>NUCLEOTIDE SEQUENCE</scope>
    <source>
        <strain evidence="1">Ex8</strain>
    </source>
</reference>